<gene>
    <name evidence="3" type="ORF">JKL49_19995</name>
</gene>
<accession>A0A941D3K9</accession>
<protein>
    <submittedName>
        <fullName evidence="3">SPFH domain-containing protein</fullName>
    </submittedName>
</protein>
<keyword evidence="1" id="KW-1133">Transmembrane helix</keyword>
<keyword evidence="1" id="KW-0812">Transmembrane</keyword>
<proteinExistence type="predicted"/>
<dbReference type="InterPro" id="IPR001107">
    <property type="entry name" value="Band_7"/>
</dbReference>
<feature type="transmembrane region" description="Helical" evidence="1">
    <location>
        <begin position="32"/>
        <end position="52"/>
    </location>
</feature>
<evidence type="ECO:0000313" key="3">
    <source>
        <dbReference type="EMBL" id="MBR7621685.1"/>
    </source>
</evidence>
<dbReference type="AlphaFoldDB" id="A0A941D3K9"/>
<sequence length="338" mass="36874">MPNLIEEREEREAERKAAAAEARQQWTRRIKFFGAVGGLALFLLVSGCTVLSHSTTIQSGEVGILNKTFGANAGVQPTELRPGWHWRGIGEQIIKYSTRQRIYSFTREANSDGKENEEIAFADQTGLPMTADVQLTIKVQDNRAAEIFAKYRLNFDDLIDGPIRNDTRSFLSRETEKVPVSCNLNQPSAAPGGAPTPAPSECTGSLMGAGRQAVLQKAFAPLRAKWAAEGVEISDLQWVGTIRYPDAITNAIKARTETEQRTLAAQQRKAEAEANAAAQIETARGIAESTRLRGEALRANPEIIEQIYAERSQGLCPPKATTCILGQGAWGLVPTAPR</sequence>
<keyword evidence="1" id="KW-0472">Membrane</keyword>
<feature type="domain" description="Band 7" evidence="2">
    <location>
        <begin position="56"/>
        <end position="274"/>
    </location>
</feature>
<dbReference type="PANTHER" id="PTHR42911:SF1">
    <property type="entry name" value="MODULATOR OF FTSH PROTEASE HFLC"/>
    <property type="match status" value="1"/>
</dbReference>
<dbReference type="PANTHER" id="PTHR42911">
    <property type="entry name" value="MODULATOR OF FTSH PROTEASE HFLC"/>
    <property type="match status" value="1"/>
</dbReference>
<dbReference type="Proteomes" id="UP000622580">
    <property type="component" value="Unassembled WGS sequence"/>
</dbReference>
<comment type="caution">
    <text evidence="3">The sequence shown here is derived from an EMBL/GenBank/DDBJ whole genome shotgun (WGS) entry which is preliminary data.</text>
</comment>
<evidence type="ECO:0000313" key="4">
    <source>
        <dbReference type="Proteomes" id="UP000622580"/>
    </source>
</evidence>
<evidence type="ECO:0000259" key="2">
    <source>
        <dbReference type="Pfam" id="PF01145"/>
    </source>
</evidence>
<keyword evidence="4" id="KW-1185">Reference proteome</keyword>
<dbReference type="Pfam" id="PF01145">
    <property type="entry name" value="Band_7"/>
    <property type="match status" value="1"/>
</dbReference>
<dbReference type="RefSeq" id="WP_215343194.1">
    <property type="nucleotide sequence ID" value="NZ_JAGSGD010000002.1"/>
</dbReference>
<reference evidence="3" key="1">
    <citation type="submission" date="2021-04" db="EMBL/GenBank/DDBJ databases">
        <title>Draft genome assembly of strain Phenylobacterium sp. 20VBR1 using MiniION and Illumina platforms.</title>
        <authorList>
            <person name="Thomas F.A."/>
            <person name="Krishnan K.P."/>
            <person name="Sinha R.K."/>
        </authorList>
    </citation>
    <scope>NUCLEOTIDE SEQUENCE</scope>
    <source>
        <strain evidence="3">20VBR1</strain>
    </source>
</reference>
<evidence type="ECO:0000256" key="1">
    <source>
        <dbReference type="SAM" id="Phobius"/>
    </source>
</evidence>
<dbReference type="EMBL" id="JAGSGD010000002">
    <property type="protein sequence ID" value="MBR7621685.1"/>
    <property type="molecule type" value="Genomic_DNA"/>
</dbReference>
<name>A0A941D3K9_9CAUL</name>
<organism evidence="3 4">
    <name type="scientific">Phenylobacterium glaciei</name>
    <dbReference type="NCBI Taxonomy" id="2803784"/>
    <lineage>
        <taxon>Bacteria</taxon>
        <taxon>Pseudomonadati</taxon>
        <taxon>Pseudomonadota</taxon>
        <taxon>Alphaproteobacteria</taxon>
        <taxon>Caulobacterales</taxon>
        <taxon>Caulobacteraceae</taxon>
        <taxon>Phenylobacterium</taxon>
    </lineage>
</organism>